<evidence type="ECO:0000313" key="3">
    <source>
        <dbReference type="Proteomes" id="UP000268192"/>
    </source>
</evidence>
<dbReference type="GO" id="GO:0110154">
    <property type="term" value="P:RNA decapping"/>
    <property type="evidence" value="ECO:0007669"/>
    <property type="project" value="TreeGrafter"/>
</dbReference>
<keyword evidence="3" id="KW-1185">Reference proteome</keyword>
<proteinExistence type="predicted"/>
<dbReference type="InterPro" id="IPR029052">
    <property type="entry name" value="Metallo-depent_PP-like"/>
</dbReference>
<name>A0A3S9B609_9HYPH</name>
<protein>
    <submittedName>
        <fullName evidence="2">Serine/threonine protein phosphatase</fullName>
    </submittedName>
</protein>
<gene>
    <name evidence="2" type="ORF">D5400_14685</name>
</gene>
<dbReference type="PANTHER" id="PTHR42850">
    <property type="entry name" value="METALLOPHOSPHOESTERASE"/>
    <property type="match status" value="1"/>
</dbReference>
<reference evidence="2 3" key="1">
    <citation type="submission" date="2018-09" db="EMBL/GenBank/DDBJ databases">
        <title>Marinorhizobium profundi gen. nov., sp. nov., isolated from a deep-sea sediment sample from the New Britain Trench and proposal of Marinorhizobiaceae fam. nov. in the order Rhizobiales of the class Alphaproteobacteria.</title>
        <authorList>
            <person name="Cao J."/>
        </authorList>
    </citation>
    <scope>NUCLEOTIDE SEQUENCE [LARGE SCALE GENOMIC DNA]</scope>
    <source>
        <strain evidence="2 3">WS11</strain>
    </source>
</reference>
<dbReference type="GO" id="GO:0016791">
    <property type="term" value="F:phosphatase activity"/>
    <property type="evidence" value="ECO:0007669"/>
    <property type="project" value="TreeGrafter"/>
</dbReference>
<dbReference type="GO" id="GO:0005737">
    <property type="term" value="C:cytoplasm"/>
    <property type="evidence" value="ECO:0007669"/>
    <property type="project" value="TreeGrafter"/>
</dbReference>
<dbReference type="KEGG" id="abaw:D5400_14685"/>
<dbReference type="RefSeq" id="WP_126010673.1">
    <property type="nucleotide sequence ID" value="NZ_CP032509.1"/>
</dbReference>
<dbReference type="Gene3D" id="3.60.21.10">
    <property type="match status" value="1"/>
</dbReference>
<dbReference type="SUPFAM" id="SSF56300">
    <property type="entry name" value="Metallo-dependent phosphatases"/>
    <property type="match status" value="1"/>
</dbReference>
<dbReference type="PANTHER" id="PTHR42850:SF4">
    <property type="entry name" value="ZINC-DEPENDENT ENDOPOLYPHOSPHATASE"/>
    <property type="match status" value="1"/>
</dbReference>
<dbReference type="OrthoDB" id="9807890at2"/>
<dbReference type="InterPro" id="IPR050126">
    <property type="entry name" value="Ap4A_hydrolase"/>
</dbReference>
<dbReference type="InterPro" id="IPR004843">
    <property type="entry name" value="Calcineurin-like_PHP"/>
</dbReference>
<dbReference type="CDD" id="cd00144">
    <property type="entry name" value="MPP_PPP_family"/>
    <property type="match status" value="1"/>
</dbReference>
<dbReference type="AlphaFoldDB" id="A0A3S9B609"/>
<feature type="domain" description="Calcineurin-like phosphoesterase" evidence="1">
    <location>
        <begin position="14"/>
        <end position="206"/>
    </location>
</feature>
<sequence>MGIELAEARAPDGLRIYAIGDVHGYADLLRAMHRRIDEDLRFRPAKDWRIVHVGDYVDRGPDSKGVLDFLIGRMAQDARIIALRGNHDQAMLDFLSEPDPASMFATNGGEETARSYGVTLATDGDDVFLASADQFINALPSMHRRFLEQRPYSVSFGDFFFCHAGIKPMVPLEAQTPDTLMWIRREFLSYEGLHPKIVVHGHTPQEEADLRPNRINIDTGVYVREKLTALILEGDAKSIYTVHRAKGEPGG</sequence>
<evidence type="ECO:0000259" key="1">
    <source>
        <dbReference type="Pfam" id="PF00149"/>
    </source>
</evidence>
<dbReference type="GO" id="GO:0008803">
    <property type="term" value="F:bis(5'-nucleosyl)-tetraphosphatase (symmetrical) activity"/>
    <property type="evidence" value="ECO:0007669"/>
    <property type="project" value="TreeGrafter"/>
</dbReference>
<dbReference type="Pfam" id="PF00149">
    <property type="entry name" value="Metallophos"/>
    <property type="match status" value="1"/>
</dbReference>
<dbReference type="Proteomes" id="UP000268192">
    <property type="component" value="Chromosome"/>
</dbReference>
<organism evidence="2 3">
    <name type="scientific">Georhizobium profundi</name>
    <dbReference type="NCBI Taxonomy" id="2341112"/>
    <lineage>
        <taxon>Bacteria</taxon>
        <taxon>Pseudomonadati</taxon>
        <taxon>Pseudomonadota</taxon>
        <taxon>Alphaproteobacteria</taxon>
        <taxon>Hyphomicrobiales</taxon>
        <taxon>Rhizobiaceae</taxon>
        <taxon>Georhizobium</taxon>
    </lineage>
</organism>
<evidence type="ECO:0000313" key="2">
    <source>
        <dbReference type="EMBL" id="AZN72357.1"/>
    </source>
</evidence>
<accession>A0A3S9B609</accession>
<dbReference type="EMBL" id="CP032509">
    <property type="protein sequence ID" value="AZN72357.1"/>
    <property type="molecule type" value="Genomic_DNA"/>
</dbReference>